<dbReference type="EMBL" id="BFAV01000028">
    <property type="protein sequence ID" value="GBF32429.1"/>
    <property type="molecule type" value="Genomic_DNA"/>
</dbReference>
<dbReference type="AlphaFoldDB" id="A0A2L2X899"/>
<protein>
    <submittedName>
        <fullName evidence="2">Uncharacterized protein</fullName>
    </submittedName>
</protein>
<reference evidence="3" key="1">
    <citation type="submission" date="2018-02" db="EMBL/GenBank/DDBJ databases">
        <title>Genome sequence of Desulfocucumis palustris strain NAW-5.</title>
        <authorList>
            <person name="Watanabe M."/>
            <person name="Kojima H."/>
            <person name="Fukui M."/>
        </authorList>
    </citation>
    <scope>NUCLEOTIDE SEQUENCE [LARGE SCALE GENOMIC DNA]</scope>
    <source>
        <strain evidence="3">NAW-5</strain>
    </source>
</reference>
<feature type="transmembrane region" description="Helical" evidence="1">
    <location>
        <begin position="13"/>
        <end position="39"/>
    </location>
</feature>
<proteinExistence type="predicted"/>
<accession>A0A2L2X899</accession>
<gene>
    <name evidence="2" type="ORF">DCCM_0623</name>
</gene>
<sequence>MSFSSTASSINDLIFYIVYLFEVFFTGIILQKIMGCIILSSYQII</sequence>
<organism evidence="2 3">
    <name type="scientific">Desulfocucumis palustris</name>
    <dbReference type="NCBI Taxonomy" id="1898651"/>
    <lineage>
        <taxon>Bacteria</taxon>
        <taxon>Bacillati</taxon>
        <taxon>Bacillota</taxon>
        <taxon>Clostridia</taxon>
        <taxon>Eubacteriales</taxon>
        <taxon>Desulfocucumaceae</taxon>
        <taxon>Desulfocucumis</taxon>
    </lineage>
</organism>
<keyword evidence="1" id="KW-0472">Membrane</keyword>
<name>A0A2L2X899_9FIRM</name>
<dbReference type="Proteomes" id="UP000239549">
    <property type="component" value="Unassembled WGS sequence"/>
</dbReference>
<keyword evidence="3" id="KW-1185">Reference proteome</keyword>
<evidence type="ECO:0000313" key="3">
    <source>
        <dbReference type="Proteomes" id="UP000239549"/>
    </source>
</evidence>
<comment type="caution">
    <text evidence="2">The sequence shown here is derived from an EMBL/GenBank/DDBJ whole genome shotgun (WGS) entry which is preliminary data.</text>
</comment>
<evidence type="ECO:0000313" key="2">
    <source>
        <dbReference type="EMBL" id="GBF32429.1"/>
    </source>
</evidence>
<keyword evidence="1" id="KW-0812">Transmembrane</keyword>
<evidence type="ECO:0000256" key="1">
    <source>
        <dbReference type="SAM" id="Phobius"/>
    </source>
</evidence>
<keyword evidence="1" id="KW-1133">Transmembrane helix</keyword>